<protein>
    <submittedName>
        <fullName evidence="7">(2Fe-2S)-binding protein</fullName>
    </submittedName>
</protein>
<keyword evidence="5" id="KW-0411">Iron-sulfur</keyword>
<dbReference type="PANTHER" id="PTHR44379:SF2">
    <property type="entry name" value="BLR6218 PROTEIN"/>
    <property type="match status" value="1"/>
</dbReference>
<gene>
    <name evidence="7" type="ORF">E8M01_23010</name>
</gene>
<dbReference type="InterPro" id="IPR036884">
    <property type="entry name" value="2Fe-2S-bd_dom_sf"/>
</dbReference>
<dbReference type="InterPro" id="IPR051452">
    <property type="entry name" value="Diverse_Oxidoreductases"/>
</dbReference>
<dbReference type="KEGG" id="pstg:E8M01_23010"/>
<dbReference type="SUPFAM" id="SSF47741">
    <property type="entry name" value="CO dehydrogenase ISP C-domain like"/>
    <property type="match status" value="1"/>
</dbReference>
<dbReference type="Proteomes" id="UP000298781">
    <property type="component" value="Chromosome"/>
</dbReference>
<dbReference type="CDD" id="cd00207">
    <property type="entry name" value="fer2"/>
    <property type="match status" value="1"/>
</dbReference>
<dbReference type="Gene3D" id="3.10.20.30">
    <property type="match status" value="1"/>
</dbReference>
<dbReference type="EMBL" id="CP039690">
    <property type="protein sequence ID" value="QCI66859.1"/>
    <property type="molecule type" value="Genomic_DNA"/>
</dbReference>
<dbReference type="SUPFAM" id="SSF54292">
    <property type="entry name" value="2Fe-2S ferredoxin-like"/>
    <property type="match status" value="1"/>
</dbReference>
<dbReference type="InterPro" id="IPR006058">
    <property type="entry name" value="2Fe2S_fd_BS"/>
</dbReference>
<dbReference type="Pfam" id="PF01799">
    <property type="entry name" value="Fer2_2"/>
    <property type="match status" value="1"/>
</dbReference>
<feature type="domain" description="2Fe-2S ferredoxin-type" evidence="6">
    <location>
        <begin position="2"/>
        <end position="78"/>
    </location>
</feature>
<dbReference type="InterPro" id="IPR036010">
    <property type="entry name" value="2Fe-2S_ferredoxin-like_sf"/>
</dbReference>
<dbReference type="GO" id="GO:0016491">
    <property type="term" value="F:oxidoreductase activity"/>
    <property type="evidence" value="ECO:0007669"/>
    <property type="project" value="UniProtKB-KW"/>
</dbReference>
<organism evidence="7 8">
    <name type="scientific">Phreatobacter stygius</name>
    <dbReference type="NCBI Taxonomy" id="1940610"/>
    <lineage>
        <taxon>Bacteria</taxon>
        <taxon>Pseudomonadati</taxon>
        <taxon>Pseudomonadota</taxon>
        <taxon>Alphaproteobacteria</taxon>
        <taxon>Hyphomicrobiales</taxon>
        <taxon>Phreatobacteraceae</taxon>
        <taxon>Phreatobacter</taxon>
    </lineage>
</organism>
<evidence type="ECO:0000256" key="4">
    <source>
        <dbReference type="ARBA" id="ARBA00023004"/>
    </source>
</evidence>
<keyword evidence="1" id="KW-0001">2Fe-2S</keyword>
<dbReference type="AlphaFoldDB" id="A0A4D7AZT7"/>
<dbReference type="PROSITE" id="PS51085">
    <property type="entry name" value="2FE2S_FER_2"/>
    <property type="match status" value="1"/>
</dbReference>
<dbReference type="GO" id="GO:0046872">
    <property type="term" value="F:metal ion binding"/>
    <property type="evidence" value="ECO:0007669"/>
    <property type="project" value="UniProtKB-KW"/>
</dbReference>
<dbReference type="Pfam" id="PF00111">
    <property type="entry name" value="Fer2"/>
    <property type="match status" value="1"/>
</dbReference>
<dbReference type="GO" id="GO:0051537">
    <property type="term" value="F:2 iron, 2 sulfur cluster binding"/>
    <property type="evidence" value="ECO:0007669"/>
    <property type="project" value="UniProtKB-KW"/>
</dbReference>
<evidence type="ECO:0000256" key="3">
    <source>
        <dbReference type="ARBA" id="ARBA00023002"/>
    </source>
</evidence>
<keyword evidence="8" id="KW-1185">Reference proteome</keyword>
<evidence type="ECO:0000259" key="6">
    <source>
        <dbReference type="PROSITE" id="PS51085"/>
    </source>
</evidence>
<dbReference type="InterPro" id="IPR001041">
    <property type="entry name" value="2Fe-2S_ferredoxin-type"/>
</dbReference>
<keyword evidence="2" id="KW-0479">Metal-binding</keyword>
<accession>A0A4D7AZT7</accession>
<dbReference type="Gene3D" id="1.10.150.120">
    <property type="entry name" value="[2Fe-2S]-binding domain"/>
    <property type="match status" value="1"/>
</dbReference>
<evidence type="ECO:0000313" key="7">
    <source>
        <dbReference type="EMBL" id="QCI66859.1"/>
    </source>
</evidence>
<evidence type="ECO:0000256" key="5">
    <source>
        <dbReference type="ARBA" id="ARBA00023014"/>
    </source>
</evidence>
<keyword evidence="4" id="KW-0408">Iron</keyword>
<name>A0A4D7AZT7_9HYPH</name>
<dbReference type="InterPro" id="IPR012675">
    <property type="entry name" value="Beta-grasp_dom_sf"/>
</dbReference>
<dbReference type="PANTHER" id="PTHR44379">
    <property type="entry name" value="OXIDOREDUCTASE WITH IRON-SULFUR SUBUNIT"/>
    <property type="match status" value="1"/>
</dbReference>
<proteinExistence type="predicted"/>
<reference evidence="7 8" key="1">
    <citation type="submission" date="2019-04" db="EMBL/GenBank/DDBJ databases">
        <title>Phreatobacter aquaticus sp. nov.</title>
        <authorList>
            <person name="Choi A."/>
        </authorList>
    </citation>
    <scope>NUCLEOTIDE SEQUENCE [LARGE SCALE GENOMIC DNA]</scope>
    <source>
        <strain evidence="7 8">KCTC 52518</strain>
    </source>
</reference>
<evidence type="ECO:0000256" key="2">
    <source>
        <dbReference type="ARBA" id="ARBA00022723"/>
    </source>
</evidence>
<sequence>MTHFSFKLNGQPVTVDVDPSTPLLWVLRDHLGLTGTKFGCGAAQCGACTVHVAGDAVRSCSMPIDALGAADVTTIEGLAQTRFATLQEAWISHQVPQCGYCQPGFLMATAALLAKTAKPTAEDLDNSITNICRCGTYRRIREAILSLG</sequence>
<keyword evidence="3" id="KW-0560">Oxidoreductase</keyword>
<dbReference type="OrthoDB" id="9806714at2"/>
<evidence type="ECO:0000313" key="8">
    <source>
        <dbReference type="Proteomes" id="UP000298781"/>
    </source>
</evidence>
<dbReference type="InterPro" id="IPR002888">
    <property type="entry name" value="2Fe-2S-bd"/>
</dbReference>
<evidence type="ECO:0000256" key="1">
    <source>
        <dbReference type="ARBA" id="ARBA00022714"/>
    </source>
</evidence>
<dbReference type="RefSeq" id="WP_136962298.1">
    <property type="nucleotide sequence ID" value="NZ_CP039690.1"/>
</dbReference>
<dbReference type="PROSITE" id="PS00197">
    <property type="entry name" value="2FE2S_FER_1"/>
    <property type="match status" value="1"/>
</dbReference>